<evidence type="ECO:0000256" key="5">
    <source>
        <dbReference type="HAMAP-Rule" id="MF_01328"/>
    </source>
</evidence>
<dbReference type="GO" id="GO:1990904">
    <property type="term" value="C:ribonucleoprotein complex"/>
    <property type="evidence" value="ECO:0007669"/>
    <property type="project" value="UniProtKB-KW"/>
</dbReference>
<comment type="similarity">
    <text evidence="1 5">Belongs to the universal ribosomal protein uL4 family.</text>
</comment>
<evidence type="ECO:0000313" key="8">
    <source>
        <dbReference type="Proteomes" id="UP000176755"/>
    </source>
</evidence>
<dbReference type="NCBIfam" id="TIGR03953">
    <property type="entry name" value="rplD_bact"/>
    <property type="match status" value="1"/>
</dbReference>
<dbReference type="AlphaFoldDB" id="A0A1G2DZG0"/>
<dbReference type="HAMAP" id="MF_01328_B">
    <property type="entry name" value="Ribosomal_uL4_B"/>
    <property type="match status" value="1"/>
</dbReference>
<dbReference type="InterPro" id="IPR013005">
    <property type="entry name" value="Ribosomal_uL4-like"/>
</dbReference>
<evidence type="ECO:0000256" key="6">
    <source>
        <dbReference type="SAM" id="MobiDB-lite"/>
    </source>
</evidence>
<dbReference type="InterPro" id="IPR023574">
    <property type="entry name" value="Ribosomal_uL4_dom_sf"/>
</dbReference>
<evidence type="ECO:0000256" key="3">
    <source>
        <dbReference type="ARBA" id="ARBA00023274"/>
    </source>
</evidence>
<proteinExistence type="inferred from homology"/>
<dbReference type="Pfam" id="PF00573">
    <property type="entry name" value="Ribosomal_L4"/>
    <property type="match status" value="1"/>
</dbReference>
<feature type="compositionally biased region" description="Basic residues" evidence="6">
    <location>
        <begin position="62"/>
        <end position="76"/>
    </location>
</feature>
<reference evidence="7 8" key="1">
    <citation type="journal article" date="2016" name="Nat. Commun.">
        <title>Thousands of microbial genomes shed light on interconnected biogeochemical processes in an aquifer system.</title>
        <authorList>
            <person name="Anantharaman K."/>
            <person name="Brown C.T."/>
            <person name="Hug L.A."/>
            <person name="Sharon I."/>
            <person name="Castelle C.J."/>
            <person name="Probst A.J."/>
            <person name="Thomas B.C."/>
            <person name="Singh A."/>
            <person name="Wilkins M.J."/>
            <person name="Karaoz U."/>
            <person name="Brodie E.L."/>
            <person name="Williams K.H."/>
            <person name="Hubbard S.S."/>
            <person name="Banfield J.F."/>
        </authorList>
    </citation>
    <scope>NUCLEOTIDE SEQUENCE [LARGE SCALE GENOMIC DNA]</scope>
</reference>
<evidence type="ECO:0000256" key="2">
    <source>
        <dbReference type="ARBA" id="ARBA00022980"/>
    </source>
</evidence>
<dbReference type="SUPFAM" id="SSF52166">
    <property type="entry name" value="Ribosomal protein L4"/>
    <property type="match status" value="1"/>
</dbReference>
<sequence>MKAAVYNQKGEETGTTLLPKEVFDVKLNPDLVYQVAVSQAANQRKVLANTKDRGEVSGGGKKPWRQKGTGRARHGSIRSPIWRGGGVALGPKKERVFKKKINIKMRKKALSMVLSQKLKNNLLIIIDDLKLEKAKTKAMQDVLKKLPSKDQSTLIALPERNQNIILAAGNLPKTEVVQAQELNCLKLLSFKYLILPKSSVKVIKETLIK</sequence>
<accession>A0A1G2DZG0</accession>
<comment type="function">
    <text evidence="5">One of the primary rRNA binding proteins, this protein initially binds near the 5'-end of the 23S rRNA. It is important during the early stages of 50S assembly. It makes multiple contacts with different domains of the 23S rRNA in the assembled 50S subunit and ribosome.</text>
</comment>
<keyword evidence="2 5" id="KW-0689">Ribosomal protein</keyword>
<dbReference type="STRING" id="1801663.A2175_00600"/>
<dbReference type="Gene3D" id="3.40.1370.10">
    <property type="match status" value="1"/>
</dbReference>
<dbReference type="GO" id="GO:0005840">
    <property type="term" value="C:ribosome"/>
    <property type="evidence" value="ECO:0007669"/>
    <property type="project" value="UniProtKB-KW"/>
</dbReference>
<evidence type="ECO:0000256" key="4">
    <source>
        <dbReference type="ARBA" id="ARBA00035244"/>
    </source>
</evidence>
<dbReference type="PANTHER" id="PTHR10746">
    <property type="entry name" value="50S RIBOSOMAL PROTEIN L4"/>
    <property type="match status" value="1"/>
</dbReference>
<dbReference type="GO" id="GO:0003735">
    <property type="term" value="F:structural constituent of ribosome"/>
    <property type="evidence" value="ECO:0007669"/>
    <property type="project" value="InterPro"/>
</dbReference>
<dbReference type="GO" id="GO:0019843">
    <property type="term" value="F:rRNA binding"/>
    <property type="evidence" value="ECO:0007669"/>
    <property type="project" value="UniProtKB-UniRule"/>
</dbReference>
<gene>
    <name evidence="5" type="primary">rplD</name>
    <name evidence="7" type="ORF">A2175_00600</name>
</gene>
<comment type="caution">
    <text evidence="7">The sequence shown here is derived from an EMBL/GenBank/DDBJ whole genome shotgun (WGS) entry which is preliminary data.</text>
</comment>
<dbReference type="PANTHER" id="PTHR10746:SF6">
    <property type="entry name" value="LARGE RIBOSOMAL SUBUNIT PROTEIN UL4M"/>
    <property type="match status" value="1"/>
</dbReference>
<comment type="function">
    <text evidence="5">Forms part of the polypeptide exit tunnel.</text>
</comment>
<dbReference type="Proteomes" id="UP000176755">
    <property type="component" value="Unassembled WGS sequence"/>
</dbReference>
<dbReference type="GO" id="GO:0006412">
    <property type="term" value="P:translation"/>
    <property type="evidence" value="ECO:0007669"/>
    <property type="project" value="UniProtKB-UniRule"/>
</dbReference>
<protein>
    <recommendedName>
        <fullName evidence="4 5">Large ribosomal subunit protein uL4</fullName>
    </recommendedName>
</protein>
<organism evidence="7 8">
    <name type="scientific">Candidatus Nealsonbacteria bacterium RBG_13_42_11</name>
    <dbReference type="NCBI Taxonomy" id="1801663"/>
    <lineage>
        <taxon>Bacteria</taxon>
        <taxon>Candidatus Nealsoniibacteriota</taxon>
    </lineage>
</organism>
<dbReference type="InterPro" id="IPR002136">
    <property type="entry name" value="Ribosomal_uL4"/>
</dbReference>
<keyword evidence="5" id="KW-0699">rRNA-binding</keyword>
<name>A0A1G2DZG0_9BACT</name>
<feature type="region of interest" description="Disordered" evidence="6">
    <location>
        <begin position="48"/>
        <end position="77"/>
    </location>
</feature>
<dbReference type="EMBL" id="MHLY01000007">
    <property type="protein sequence ID" value="OGZ18772.1"/>
    <property type="molecule type" value="Genomic_DNA"/>
</dbReference>
<keyword evidence="3 5" id="KW-0687">Ribonucleoprotein</keyword>
<keyword evidence="5" id="KW-0694">RNA-binding</keyword>
<evidence type="ECO:0000313" key="7">
    <source>
        <dbReference type="EMBL" id="OGZ18772.1"/>
    </source>
</evidence>
<evidence type="ECO:0000256" key="1">
    <source>
        <dbReference type="ARBA" id="ARBA00010528"/>
    </source>
</evidence>
<comment type="subunit">
    <text evidence="5">Part of the 50S ribosomal subunit.</text>
</comment>